<gene>
    <name evidence="2" type="ORF">ACFSX4_12010</name>
</gene>
<dbReference type="RefSeq" id="WP_377775176.1">
    <property type="nucleotide sequence ID" value="NZ_JBHUOQ010000004.1"/>
</dbReference>
<accession>A0ABW5WYY7</accession>
<dbReference type="EMBL" id="JBHUOQ010000004">
    <property type="protein sequence ID" value="MFD2831190.1"/>
    <property type="molecule type" value="Genomic_DNA"/>
</dbReference>
<name>A0ABW5WYY7_9STAP</name>
<reference evidence="3" key="1">
    <citation type="journal article" date="2019" name="Int. J. Syst. Evol. Microbiol.">
        <title>The Global Catalogue of Microorganisms (GCM) 10K type strain sequencing project: providing services to taxonomists for standard genome sequencing and annotation.</title>
        <authorList>
            <consortium name="The Broad Institute Genomics Platform"/>
            <consortium name="The Broad Institute Genome Sequencing Center for Infectious Disease"/>
            <person name="Wu L."/>
            <person name="Ma J."/>
        </authorList>
    </citation>
    <scope>NUCLEOTIDE SEQUENCE [LARGE SCALE GENOMIC DNA]</scope>
    <source>
        <strain evidence="3">KCTC 33575</strain>
    </source>
</reference>
<dbReference type="Pfam" id="PF08241">
    <property type="entry name" value="Methyltransf_11"/>
    <property type="match status" value="1"/>
</dbReference>
<dbReference type="PANTHER" id="PTHR43861:SF1">
    <property type="entry name" value="TRANS-ACONITATE 2-METHYLTRANSFERASE"/>
    <property type="match status" value="1"/>
</dbReference>
<evidence type="ECO:0000313" key="3">
    <source>
        <dbReference type="Proteomes" id="UP001597519"/>
    </source>
</evidence>
<dbReference type="PANTHER" id="PTHR43861">
    <property type="entry name" value="TRANS-ACONITATE 2-METHYLTRANSFERASE-RELATED"/>
    <property type="match status" value="1"/>
</dbReference>
<dbReference type="InterPro" id="IPR029063">
    <property type="entry name" value="SAM-dependent_MTases_sf"/>
</dbReference>
<evidence type="ECO:0000259" key="1">
    <source>
        <dbReference type="Pfam" id="PF08241"/>
    </source>
</evidence>
<dbReference type="Gene3D" id="3.40.50.150">
    <property type="entry name" value="Vaccinia Virus protein VP39"/>
    <property type="match status" value="1"/>
</dbReference>
<evidence type="ECO:0000313" key="2">
    <source>
        <dbReference type="EMBL" id="MFD2831190.1"/>
    </source>
</evidence>
<dbReference type="GO" id="GO:0008168">
    <property type="term" value="F:methyltransferase activity"/>
    <property type="evidence" value="ECO:0007669"/>
    <property type="project" value="UniProtKB-KW"/>
</dbReference>
<sequence>MTQYDNDDFFESYKTLRSNPLSYNEIVEFPEMKRQMPPLDNKDVLDVGCGFGHILKYISTHQPKSLTGIDVSEKMIAFSRQTPELKNASFFHGDILKTEINHTFDVIVSSLALHYIQDFSRLAEKLSRLLRPGGTLLFTMEHPIQTASTSQNIVFKDDSGLYLRLDHYSDESERTLYWSGADYKVSKYHHKIDTVINALIQSGLTIQYIKDMGDAPEVFQNYDEDRIHKLQTFPPFLMVKAVK</sequence>
<dbReference type="SUPFAM" id="SSF53335">
    <property type="entry name" value="S-adenosyl-L-methionine-dependent methyltransferases"/>
    <property type="match status" value="1"/>
</dbReference>
<dbReference type="InterPro" id="IPR013216">
    <property type="entry name" value="Methyltransf_11"/>
</dbReference>
<proteinExistence type="predicted"/>
<dbReference type="GO" id="GO:0032259">
    <property type="term" value="P:methylation"/>
    <property type="evidence" value="ECO:0007669"/>
    <property type="project" value="UniProtKB-KW"/>
</dbReference>
<organism evidence="2 3">
    <name type="scientific">Corticicoccus populi</name>
    <dbReference type="NCBI Taxonomy" id="1812821"/>
    <lineage>
        <taxon>Bacteria</taxon>
        <taxon>Bacillati</taxon>
        <taxon>Bacillota</taxon>
        <taxon>Bacilli</taxon>
        <taxon>Bacillales</taxon>
        <taxon>Staphylococcaceae</taxon>
        <taxon>Corticicoccus</taxon>
    </lineage>
</organism>
<dbReference type="Proteomes" id="UP001597519">
    <property type="component" value="Unassembled WGS sequence"/>
</dbReference>
<dbReference type="CDD" id="cd02440">
    <property type="entry name" value="AdoMet_MTases"/>
    <property type="match status" value="1"/>
</dbReference>
<comment type="caution">
    <text evidence="2">The sequence shown here is derived from an EMBL/GenBank/DDBJ whole genome shotgun (WGS) entry which is preliminary data.</text>
</comment>
<keyword evidence="2" id="KW-0489">Methyltransferase</keyword>
<keyword evidence="3" id="KW-1185">Reference proteome</keyword>
<feature type="domain" description="Methyltransferase type 11" evidence="1">
    <location>
        <begin position="45"/>
        <end position="138"/>
    </location>
</feature>
<protein>
    <submittedName>
        <fullName evidence="2">Class I SAM-dependent methyltransferase</fullName>
    </submittedName>
</protein>
<keyword evidence="2" id="KW-0808">Transferase</keyword>